<keyword evidence="4 11" id="KW-0808">Transferase</keyword>
<dbReference type="InterPro" id="IPR040423">
    <property type="entry name" value="PEA_transferase"/>
</dbReference>
<dbReference type="Pfam" id="PF08019">
    <property type="entry name" value="EptA_B_N"/>
    <property type="match status" value="1"/>
</dbReference>
<keyword evidence="6 8" id="KW-1133">Transmembrane helix</keyword>
<feature type="transmembrane region" description="Helical" evidence="8">
    <location>
        <begin position="132"/>
        <end position="153"/>
    </location>
</feature>
<evidence type="ECO:0000256" key="1">
    <source>
        <dbReference type="ARBA" id="ARBA00004429"/>
    </source>
</evidence>
<feature type="domain" description="Sulfatase N-terminal" evidence="9">
    <location>
        <begin position="240"/>
        <end position="521"/>
    </location>
</feature>
<keyword evidence="12" id="KW-1185">Reference proteome</keyword>
<gene>
    <name evidence="11" type="ORF">LS71_007105</name>
</gene>
<evidence type="ECO:0000256" key="4">
    <source>
        <dbReference type="ARBA" id="ARBA00022679"/>
    </source>
</evidence>
<dbReference type="InterPro" id="IPR058130">
    <property type="entry name" value="PEA_transf_C"/>
</dbReference>
<evidence type="ECO:0000259" key="10">
    <source>
        <dbReference type="Pfam" id="PF08019"/>
    </source>
</evidence>
<evidence type="ECO:0000256" key="7">
    <source>
        <dbReference type="ARBA" id="ARBA00023136"/>
    </source>
</evidence>
<dbReference type="GO" id="GO:0009244">
    <property type="term" value="P:lipopolysaccharide core region biosynthetic process"/>
    <property type="evidence" value="ECO:0007669"/>
    <property type="project" value="TreeGrafter"/>
</dbReference>
<comment type="subcellular location">
    <subcellularLocation>
        <location evidence="1">Cell inner membrane</location>
        <topology evidence="1">Multi-pass membrane protein</topology>
    </subcellularLocation>
</comment>
<dbReference type="EMBL" id="JRPR02000005">
    <property type="protein sequence ID" value="TLD96245.1"/>
    <property type="molecule type" value="Genomic_DNA"/>
</dbReference>
<dbReference type="GO" id="GO:0016776">
    <property type="term" value="F:phosphotransferase activity, phosphate group as acceptor"/>
    <property type="evidence" value="ECO:0007669"/>
    <property type="project" value="TreeGrafter"/>
</dbReference>
<feature type="transmembrane region" description="Helical" evidence="8">
    <location>
        <begin position="21"/>
        <end position="43"/>
    </location>
</feature>
<evidence type="ECO:0000313" key="12">
    <source>
        <dbReference type="Proteomes" id="UP000029733"/>
    </source>
</evidence>
<accession>A0A4U8T966</accession>
<dbReference type="AlphaFoldDB" id="A0A4U8T966"/>
<name>A0A4U8T966_9HELI</name>
<sequence>MLLLLSSTFRRISAFFKHTTFNYHFVIFLSSLYIIFAFNHTFFTTFNAQAVQVGFAYLVGLGWAIHTFIIALALEILSLRISVKFVIGAVFLVCSVCGFYMDSMGVVIDEDIIQSVFETHTNEALEMIGFGLVGYVLGFGVLPCALLSVIKLTKPPLIRAFRQKIIALVLLGALVGASYVLYGKDITFVFKTQKSLSNMPNPIAPIRSLILYVQHSKERHFTHTLIAQDAHLSYNAQPQIVLFVIGESARSANFSLNGYTRDTNAYTKYLDVISFKEFYSCGVITAISVPCMLTHYTRESYTHRNLSLYVNNILDIAQSVGYDVWYLGNNGGKCVGGCDRNITHKILYPADSLDGAMLPDIERIIHDASRNKRPTFVVIHEYGSHGALYANRYPLAFEIFTPVCRQKELSKCTLEEITNAYDNSLVYGDYVLSQMIESLQKANMRSMLWYVSDHGESLGELGQYMHGGLGYVLAPTHQKHIPSIMWFSPQWEQEPRTARANIEHEFSHDYVFHTLLHLLGIQTQAYDSQLDILR</sequence>
<evidence type="ECO:0000313" key="11">
    <source>
        <dbReference type="EMBL" id="TLD96245.1"/>
    </source>
</evidence>
<dbReference type="OrthoDB" id="9786870at2"/>
<protein>
    <submittedName>
        <fullName evidence="11">Phosphoethanolamine transferase</fullName>
    </submittedName>
</protein>
<dbReference type="InterPro" id="IPR000917">
    <property type="entry name" value="Sulfatase_N"/>
</dbReference>
<dbReference type="Gene3D" id="3.40.720.10">
    <property type="entry name" value="Alkaline Phosphatase, subunit A"/>
    <property type="match status" value="1"/>
</dbReference>
<dbReference type="CDD" id="cd16017">
    <property type="entry name" value="LptA"/>
    <property type="match status" value="1"/>
</dbReference>
<evidence type="ECO:0000256" key="6">
    <source>
        <dbReference type="ARBA" id="ARBA00022989"/>
    </source>
</evidence>
<dbReference type="InterPro" id="IPR012549">
    <property type="entry name" value="EptA-like_N"/>
</dbReference>
<comment type="caution">
    <text evidence="11">The sequence shown here is derived from an EMBL/GenBank/DDBJ whole genome shotgun (WGS) entry which is preliminary data.</text>
</comment>
<evidence type="ECO:0000256" key="5">
    <source>
        <dbReference type="ARBA" id="ARBA00022692"/>
    </source>
</evidence>
<evidence type="ECO:0000259" key="9">
    <source>
        <dbReference type="Pfam" id="PF00884"/>
    </source>
</evidence>
<dbReference type="SUPFAM" id="SSF53649">
    <property type="entry name" value="Alkaline phosphatase-like"/>
    <property type="match status" value="1"/>
</dbReference>
<dbReference type="PANTHER" id="PTHR30443">
    <property type="entry name" value="INNER MEMBRANE PROTEIN"/>
    <property type="match status" value="1"/>
</dbReference>
<evidence type="ECO:0000256" key="2">
    <source>
        <dbReference type="ARBA" id="ARBA00022475"/>
    </source>
</evidence>
<dbReference type="GO" id="GO:0005886">
    <property type="term" value="C:plasma membrane"/>
    <property type="evidence" value="ECO:0007669"/>
    <property type="project" value="UniProtKB-SubCell"/>
</dbReference>
<dbReference type="PANTHER" id="PTHR30443:SF0">
    <property type="entry name" value="PHOSPHOETHANOLAMINE TRANSFERASE EPTA"/>
    <property type="match status" value="1"/>
</dbReference>
<feature type="domain" description="Phosphoethanolamine transferase N-terminal" evidence="10">
    <location>
        <begin position="68"/>
        <end position="215"/>
    </location>
</feature>
<feature type="transmembrane region" description="Helical" evidence="8">
    <location>
        <begin position="165"/>
        <end position="182"/>
    </location>
</feature>
<evidence type="ECO:0000256" key="8">
    <source>
        <dbReference type="SAM" id="Phobius"/>
    </source>
</evidence>
<proteinExistence type="predicted"/>
<evidence type="ECO:0000256" key="3">
    <source>
        <dbReference type="ARBA" id="ARBA00022519"/>
    </source>
</evidence>
<feature type="transmembrane region" description="Helical" evidence="8">
    <location>
        <begin position="55"/>
        <end position="74"/>
    </location>
</feature>
<dbReference type="RefSeq" id="WP_052058110.1">
    <property type="nucleotide sequence ID" value="NZ_JRPR02000005.1"/>
</dbReference>
<feature type="transmembrane region" description="Helical" evidence="8">
    <location>
        <begin position="81"/>
        <end position="101"/>
    </location>
</feature>
<keyword evidence="5 8" id="KW-0812">Transmembrane</keyword>
<keyword evidence="2" id="KW-1003">Cell membrane</keyword>
<dbReference type="STRING" id="1677920.LS71_07245"/>
<dbReference type="Pfam" id="PF00884">
    <property type="entry name" value="Sulfatase"/>
    <property type="match status" value="1"/>
</dbReference>
<organism evidence="11 12">
    <name type="scientific">Helicobacter jaachi</name>
    <dbReference type="NCBI Taxonomy" id="1677920"/>
    <lineage>
        <taxon>Bacteria</taxon>
        <taxon>Pseudomonadati</taxon>
        <taxon>Campylobacterota</taxon>
        <taxon>Epsilonproteobacteria</taxon>
        <taxon>Campylobacterales</taxon>
        <taxon>Helicobacteraceae</taxon>
        <taxon>Helicobacter</taxon>
    </lineage>
</organism>
<keyword evidence="3" id="KW-0997">Cell inner membrane</keyword>
<reference evidence="11 12" key="1">
    <citation type="journal article" date="2014" name="Genome Announc.">
        <title>Draft genome sequences of eight enterohepatic helicobacter species isolated from both laboratory and wild rodents.</title>
        <authorList>
            <person name="Sheh A."/>
            <person name="Shen Z."/>
            <person name="Fox J.G."/>
        </authorList>
    </citation>
    <scope>NUCLEOTIDE SEQUENCE [LARGE SCALE GENOMIC DNA]</scope>
    <source>
        <strain evidence="11 12">MIT 09-6949</strain>
    </source>
</reference>
<keyword evidence="7 8" id="KW-0472">Membrane</keyword>
<dbReference type="InterPro" id="IPR017850">
    <property type="entry name" value="Alkaline_phosphatase_core_sf"/>
</dbReference>
<dbReference type="Proteomes" id="UP000029733">
    <property type="component" value="Unassembled WGS sequence"/>
</dbReference>